<feature type="domain" description="Mce/MlaD" evidence="2">
    <location>
        <begin position="39"/>
        <end position="116"/>
    </location>
</feature>
<sequence length="327" mass="35924">MDTDDKNNLKLGTFVLLGLILLVVSLFYVGNRNSLFSSGIQLKARFSNINGLQQGSNVLYSGVNAGTVKSIKLLNSRTIEVTLLMKKEIVSKIPVNSKIAIGTDGLMGNKLLNITPARINAGMVKDGDYLLVEKTVSIDEILTTLSRSNENIYIVSESLKNLTSRLEQSETLNLLEKKELSENLQASLSNIRTTTENAKKFTLTLKEIANDIHSGKGAAGLLLTNKAFSDDLQTTLSNLKETTASINEASVQINLLSTGLNSSLQEGKGPIPALLKDSLLTKKINLSLDNIEKSTHNFNQNMEAIKQSFLFRGYFKKQDKKNKEKNN</sequence>
<feature type="transmembrane region" description="Helical" evidence="1">
    <location>
        <begin position="12"/>
        <end position="30"/>
    </location>
</feature>
<dbReference type="InterPro" id="IPR003399">
    <property type="entry name" value="Mce/MlaD"/>
</dbReference>
<dbReference type="RefSeq" id="WP_232678515.1">
    <property type="nucleotide sequence ID" value="NZ_CP150845.1"/>
</dbReference>
<dbReference type="Pfam" id="PF02470">
    <property type="entry name" value="MlaD"/>
    <property type="match status" value="1"/>
</dbReference>
<gene>
    <name evidence="3" type="ORF">AABD74_14845</name>
</gene>
<evidence type="ECO:0000256" key="1">
    <source>
        <dbReference type="SAM" id="Phobius"/>
    </source>
</evidence>
<keyword evidence="1" id="KW-1133">Transmembrane helix</keyword>
<organism evidence="3 4">
    <name type="scientific">Flavobacterium soyae</name>
    <dbReference type="NCBI Taxonomy" id="2903098"/>
    <lineage>
        <taxon>Bacteria</taxon>
        <taxon>Pseudomonadati</taxon>
        <taxon>Bacteroidota</taxon>
        <taxon>Flavobacteriia</taxon>
        <taxon>Flavobacteriales</taxon>
        <taxon>Flavobacteriaceae</taxon>
        <taxon>Flavobacterium</taxon>
    </lineage>
</organism>
<protein>
    <submittedName>
        <fullName evidence="3">MlaD family protein</fullName>
    </submittedName>
</protein>
<dbReference type="PANTHER" id="PTHR33371:SF4">
    <property type="entry name" value="INTERMEMBRANE PHOSPHOLIPID TRANSPORT SYSTEM BINDING PROTEIN MLAD"/>
    <property type="match status" value="1"/>
</dbReference>
<evidence type="ECO:0000259" key="2">
    <source>
        <dbReference type="Pfam" id="PF02470"/>
    </source>
</evidence>
<name>A0ABZ2UFZ2_9FLAO</name>
<evidence type="ECO:0000313" key="4">
    <source>
        <dbReference type="Proteomes" id="UP001623852"/>
    </source>
</evidence>
<evidence type="ECO:0000313" key="3">
    <source>
        <dbReference type="EMBL" id="WYZ18439.1"/>
    </source>
</evidence>
<proteinExistence type="predicted"/>
<dbReference type="InterPro" id="IPR052336">
    <property type="entry name" value="MlaD_Phospholipid_Transporter"/>
</dbReference>
<reference evidence="3 4" key="1">
    <citation type="submission" date="2024-03" db="EMBL/GenBank/DDBJ databases">
        <title>Flavobacterium soyae.</title>
        <authorList>
            <person name="Zheng W."/>
        </authorList>
    </citation>
    <scope>NUCLEOTIDE SEQUENCE [LARGE SCALE GENOMIC DNA]</scope>
    <source>
        <strain evidence="3 4">55</strain>
    </source>
</reference>
<dbReference type="Proteomes" id="UP001623852">
    <property type="component" value="Chromosome"/>
</dbReference>
<keyword evidence="1" id="KW-0472">Membrane</keyword>
<accession>A0ABZ2UFZ2</accession>
<dbReference type="PANTHER" id="PTHR33371">
    <property type="entry name" value="INTERMEMBRANE PHOSPHOLIPID TRANSPORT SYSTEM BINDING PROTEIN MLAD-RELATED"/>
    <property type="match status" value="1"/>
</dbReference>
<keyword evidence="1" id="KW-0812">Transmembrane</keyword>
<keyword evidence="4" id="KW-1185">Reference proteome</keyword>
<dbReference type="EMBL" id="CP150845">
    <property type="protein sequence ID" value="WYZ18439.1"/>
    <property type="molecule type" value="Genomic_DNA"/>
</dbReference>